<gene>
    <name evidence="1" type="ORF">FZ376_23740</name>
</gene>
<proteinExistence type="predicted"/>
<dbReference type="AlphaFoldDB" id="A0A5Y7WPP1"/>
<organism evidence="1">
    <name type="scientific">Salmonella enterica</name>
    <name type="common">Salmonella choleraesuis</name>
    <dbReference type="NCBI Taxonomy" id="28901"/>
    <lineage>
        <taxon>Bacteria</taxon>
        <taxon>Pseudomonadati</taxon>
        <taxon>Pseudomonadota</taxon>
        <taxon>Gammaproteobacteria</taxon>
        <taxon>Enterobacterales</taxon>
        <taxon>Enterobacteriaceae</taxon>
        <taxon>Salmonella</taxon>
    </lineage>
</organism>
<evidence type="ECO:0000313" key="1">
    <source>
        <dbReference type="EMBL" id="ECQ3076843.1"/>
    </source>
</evidence>
<sequence>MLPLDKKIHLKRPVPVTIIDDNSLQGPIFYPGIPRNSSWRAGNNAASQYQGIQSVWKNMVGYFNKSQNEHGYDKKLQIKSGVCELKTLLDILPQMHKTIVNHPIYDKNGLRPYISITQSELDETGIFYKKVNVEKKTINNIQKIRNNIGSHFSDAQIAKTIPREKIDKRSSREKISWNEVILLWESLELNSFMDLITSIHAYLNFINTLPIYEWYRYEENGTIRTHVPRTGTVDESGKEKICIMSESMRIALSLDSSK</sequence>
<accession>A0A5Y7WPP1</accession>
<protein>
    <submittedName>
        <fullName evidence="1">Uncharacterized protein</fullName>
    </submittedName>
</protein>
<comment type="caution">
    <text evidence="1">The sequence shown here is derived from an EMBL/GenBank/DDBJ whole genome shotgun (WGS) entry which is preliminary data.</text>
</comment>
<reference evidence="1" key="1">
    <citation type="submission" date="2019-08" db="EMBL/GenBank/DDBJ databases">
        <authorList>
            <consortium name="PulseNet: The National Subtyping Network for Foodborne Disease Surveillance"/>
            <person name="Tarr C.L."/>
            <person name="Trees E."/>
            <person name="Katz L.S."/>
            <person name="Carleton-Romer H.A."/>
            <person name="Stroika S."/>
            <person name="Kucerova Z."/>
            <person name="Roache K.F."/>
            <person name="Sabol A.L."/>
            <person name="Besser J."/>
            <person name="Gerner-Smidt P."/>
        </authorList>
    </citation>
    <scope>NUCLEOTIDE SEQUENCE</scope>
    <source>
        <strain evidence="1">PNUSAS094074</strain>
    </source>
</reference>
<dbReference type="EMBL" id="AAKAKA010000025">
    <property type="protein sequence ID" value="ECQ3076843.1"/>
    <property type="molecule type" value="Genomic_DNA"/>
</dbReference>
<name>A0A5Y7WPP1_SALER</name>